<organism evidence="13 14">
    <name type="scientific">Methylopila turkensis</name>
    <dbReference type="NCBI Taxonomy" id="1437816"/>
    <lineage>
        <taxon>Bacteria</taxon>
        <taxon>Pseudomonadati</taxon>
        <taxon>Pseudomonadota</taxon>
        <taxon>Alphaproteobacteria</taxon>
        <taxon>Hyphomicrobiales</taxon>
        <taxon>Methylopilaceae</taxon>
        <taxon>Methylopila</taxon>
    </lineage>
</organism>
<dbReference type="PANTHER" id="PTHR30561:SF9">
    <property type="entry name" value="4-AMINO-4-DEOXY-L-ARABINOSE-PHOSPHOUNDECAPRENOL FLIPPASE SUBUNIT ARNF-RELATED"/>
    <property type="match status" value="1"/>
</dbReference>
<feature type="domain" description="EamA" evidence="12">
    <location>
        <begin position="176"/>
        <end position="278"/>
    </location>
</feature>
<evidence type="ECO:0000256" key="9">
    <source>
        <dbReference type="ARBA" id="ARBA00023098"/>
    </source>
</evidence>
<accession>A0A9W6JTV5</accession>
<reference evidence="13" key="1">
    <citation type="journal article" date="2014" name="Int. J. Syst. Evol. Microbiol.">
        <title>Complete genome sequence of Corynebacterium casei LMG S-19264T (=DSM 44701T), isolated from a smear-ripened cheese.</title>
        <authorList>
            <consortium name="US DOE Joint Genome Institute (JGI-PGF)"/>
            <person name="Walter F."/>
            <person name="Albersmeier A."/>
            <person name="Kalinowski J."/>
            <person name="Ruckert C."/>
        </authorList>
    </citation>
    <scope>NUCLEOTIDE SEQUENCE</scope>
    <source>
        <strain evidence="13">VKM B-2748</strain>
    </source>
</reference>
<evidence type="ECO:0000256" key="6">
    <source>
        <dbReference type="ARBA" id="ARBA00022692"/>
    </source>
</evidence>
<evidence type="ECO:0000256" key="4">
    <source>
        <dbReference type="ARBA" id="ARBA00022519"/>
    </source>
</evidence>
<dbReference type="PANTHER" id="PTHR30561">
    <property type="entry name" value="SMR FAMILY PROTON-DEPENDENT DRUG EFFLUX TRANSPORTER SUGE"/>
    <property type="match status" value="1"/>
</dbReference>
<feature type="transmembrane region" description="Helical" evidence="11">
    <location>
        <begin position="174"/>
        <end position="194"/>
    </location>
</feature>
<feature type="transmembrane region" description="Helical" evidence="11">
    <location>
        <begin position="58"/>
        <end position="76"/>
    </location>
</feature>
<keyword evidence="6 11" id="KW-0812">Transmembrane</keyword>
<keyword evidence="2" id="KW-1003">Cell membrane</keyword>
<evidence type="ECO:0000256" key="1">
    <source>
        <dbReference type="ARBA" id="ARBA00004651"/>
    </source>
</evidence>
<evidence type="ECO:0000313" key="13">
    <source>
        <dbReference type="EMBL" id="GLK81473.1"/>
    </source>
</evidence>
<dbReference type="GO" id="GO:0005886">
    <property type="term" value="C:plasma membrane"/>
    <property type="evidence" value="ECO:0007669"/>
    <property type="project" value="UniProtKB-SubCell"/>
</dbReference>
<evidence type="ECO:0000256" key="7">
    <source>
        <dbReference type="ARBA" id="ARBA00022985"/>
    </source>
</evidence>
<dbReference type="Gene3D" id="1.10.3730.20">
    <property type="match status" value="2"/>
</dbReference>
<feature type="transmembrane region" description="Helical" evidence="11">
    <location>
        <begin position="115"/>
        <end position="133"/>
    </location>
</feature>
<evidence type="ECO:0000256" key="11">
    <source>
        <dbReference type="SAM" id="Phobius"/>
    </source>
</evidence>
<evidence type="ECO:0000256" key="5">
    <source>
        <dbReference type="ARBA" id="ARBA00022556"/>
    </source>
</evidence>
<proteinExistence type="predicted"/>
<protein>
    <recommendedName>
        <fullName evidence="12">EamA domain-containing protein</fullName>
    </recommendedName>
</protein>
<evidence type="ECO:0000256" key="3">
    <source>
        <dbReference type="ARBA" id="ARBA00022516"/>
    </source>
</evidence>
<dbReference type="RefSeq" id="WP_271201924.1">
    <property type="nucleotide sequence ID" value="NZ_BSFL01000003.1"/>
</dbReference>
<dbReference type="Proteomes" id="UP001143309">
    <property type="component" value="Unassembled WGS sequence"/>
</dbReference>
<dbReference type="SUPFAM" id="SSF103481">
    <property type="entry name" value="Multidrug resistance efflux transporter EmrE"/>
    <property type="match status" value="2"/>
</dbReference>
<dbReference type="InterPro" id="IPR037185">
    <property type="entry name" value="EmrE-like"/>
</dbReference>
<keyword evidence="4" id="KW-0997">Cell inner membrane</keyword>
<feature type="transmembrane region" description="Helical" evidence="11">
    <location>
        <begin position="145"/>
        <end position="162"/>
    </location>
</feature>
<feature type="transmembrane region" description="Helical" evidence="11">
    <location>
        <begin position="234"/>
        <end position="255"/>
    </location>
</feature>
<comment type="subcellular location">
    <subcellularLocation>
        <location evidence="1">Cell membrane</location>
        <topology evidence="1">Multi-pass membrane protein</topology>
    </subcellularLocation>
</comment>
<evidence type="ECO:0000256" key="8">
    <source>
        <dbReference type="ARBA" id="ARBA00022989"/>
    </source>
</evidence>
<keyword evidence="3" id="KW-0444">Lipid biosynthesis</keyword>
<evidence type="ECO:0000313" key="14">
    <source>
        <dbReference type="Proteomes" id="UP001143309"/>
    </source>
</evidence>
<evidence type="ECO:0000256" key="10">
    <source>
        <dbReference type="ARBA" id="ARBA00023136"/>
    </source>
</evidence>
<feature type="transmembrane region" description="Helical" evidence="11">
    <location>
        <begin position="6"/>
        <end position="23"/>
    </location>
</feature>
<reference evidence="13" key="2">
    <citation type="submission" date="2023-01" db="EMBL/GenBank/DDBJ databases">
        <authorList>
            <person name="Sun Q."/>
            <person name="Evtushenko L."/>
        </authorList>
    </citation>
    <scope>NUCLEOTIDE SEQUENCE</scope>
    <source>
        <strain evidence="13">VKM B-2748</strain>
    </source>
</reference>
<name>A0A9W6JTV5_9HYPH</name>
<gene>
    <name evidence="13" type="ORF">GCM10008174_32140</name>
</gene>
<dbReference type="InterPro" id="IPR000390">
    <property type="entry name" value="Small_drug/metabolite_transptr"/>
</dbReference>
<keyword evidence="10 11" id="KW-0472">Membrane</keyword>
<feature type="transmembrane region" description="Helical" evidence="11">
    <location>
        <begin position="262"/>
        <end position="280"/>
    </location>
</feature>
<feature type="domain" description="EamA" evidence="12">
    <location>
        <begin position="7"/>
        <end position="131"/>
    </location>
</feature>
<feature type="transmembrane region" description="Helical" evidence="11">
    <location>
        <begin position="30"/>
        <end position="52"/>
    </location>
</feature>
<dbReference type="Pfam" id="PF00892">
    <property type="entry name" value="EamA"/>
    <property type="match status" value="2"/>
</dbReference>
<feature type="transmembrane region" description="Helical" evidence="11">
    <location>
        <begin position="88"/>
        <end position="109"/>
    </location>
</feature>
<evidence type="ECO:0000259" key="12">
    <source>
        <dbReference type="Pfam" id="PF00892"/>
    </source>
</evidence>
<dbReference type="AlphaFoldDB" id="A0A9W6JTV5"/>
<dbReference type="EMBL" id="BSFL01000003">
    <property type="protein sequence ID" value="GLK81473.1"/>
    <property type="molecule type" value="Genomic_DNA"/>
</dbReference>
<sequence length="281" mass="29345">MELHVFLAVLAAAAMHAGWNACLKLRIEPFLAMTLVTAGAGIVALPVLPFLGVPKLDAWPWLIGSVALHLGYYVALTKAYERADMSQVYPIARGGAPLLTVTASLLLLGESLSPLQIAGVATLGCGVMLISLLGRRKGAAFDPVALGYAGLTALTICGYTLVDGIGARIAGDAHSYSATLFVIDAFPLALFALWRRGLSGLAPMRPYLLQGLAGGAMSLGSYWIAIWAMTVAPIPLVAAVRESSVLFAALIAVLVLKEPLQWSRAISAVLIVGALALMRVG</sequence>
<keyword evidence="14" id="KW-1185">Reference proteome</keyword>
<keyword evidence="5" id="KW-0441">Lipid A biosynthesis</keyword>
<comment type="caution">
    <text evidence="13">The sequence shown here is derived from an EMBL/GenBank/DDBJ whole genome shotgun (WGS) entry which is preliminary data.</text>
</comment>
<evidence type="ECO:0000256" key="2">
    <source>
        <dbReference type="ARBA" id="ARBA00022475"/>
    </source>
</evidence>
<dbReference type="GO" id="GO:0022857">
    <property type="term" value="F:transmembrane transporter activity"/>
    <property type="evidence" value="ECO:0007669"/>
    <property type="project" value="InterPro"/>
</dbReference>
<keyword evidence="7" id="KW-0448">Lipopolysaccharide biosynthesis</keyword>
<dbReference type="GO" id="GO:0009245">
    <property type="term" value="P:lipid A biosynthetic process"/>
    <property type="evidence" value="ECO:0007669"/>
    <property type="project" value="UniProtKB-KW"/>
</dbReference>
<dbReference type="InterPro" id="IPR000620">
    <property type="entry name" value="EamA_dom"/>
</dbReference>
<feature type="transmembrane region" description="Helical" evidence="11">
    <location>
        <begin position="206"/>
        <end position="228"/>
    </location>
</feature>
<keyword evidence="8 11" id="KW-1133">Transmembrane helix</keyword>
<keyword evidence="9" id="KW-0443">Lipid metabolism</keyword>
<dbReference type="GO" id="GO:0009103">
    <property type="term" value="P:lipopolysaccharide biosynthetic process"/>
    <property type="evidence" value="ECO:0007669"/>
    <property type="project" value="UniProtKB-KW"/>
</dbReference>